<evidence type="ECO:0000313" key="1">
    <source>
        <dbReference type="EMBL" id="GIM66295.1"/>
    </source>
</evidence>
<comment type="caution">
    <text evidence="1">The sequence shown here is derived from an EMBL/GenBank/DDBJ whole genome shotgun (WGS) entry which is preliminary data.</text>
</comment>
<protein>
    <submittedName>
        <fullName evidence="1">Uncharacterized protein</fullName>
    </submittedName>
</protein>
<sequence length="109" mass="12018">MVPVRTAASVSWNQSKWSHIGEFHMISTVQELAAEALFVSDLQPSECPSSETVEETVTAMILRHGSDGCAASVAEEFGHHPEVAVRRMNWVRTELRSAAAAQRRPHYAS</sequence>
<evidence type="ECO:0000313" key="2">
    <source>
        <dbReference type="Proteomes" id="UP000680865"/>
    </source>
</evidence>
<dbReference type="EMBL" id="BOQP01000001">
    <property type="protein sequence ID" value="GIM66295.1"/>
    <property type="molecule type" value="Genomic_DNA"/>
</dbReference>
<gene>
    <name evidence="1" type="ORF">Aco04nite_01270</name>
</gene>
<proteinExistence type="predicted"/>
<name>A0A919VK72_9ACTN</name>
<organism evidence="1 2">
    <name type="scientific">Winogradskya consettensis</name>
    <dbReference type="NCBI Taxonomy" id="113560"/>
    <lineage>
        <taxon>Bacteria</taxon>
        <taxon>Bacillati</taxon>
        <taxon>Actinomycetota</taxon>
        <taxon>Actinomycetes</taxon>
        <taxon>Micromonosporales</taxon>
        <taxon>Micromonosporaceae</taxon>
        <taxon>Winogradskya</taxon>
    </lineage>
</organism>
<dbReference type="Proteomes" id="UP000680865">
    <property type="component" value="Unassembled WGS sequence"/>
</dbReference>
<keyword evidence="2" id="KW-1185">Reference proteome</keyword>
<accession>A0A919VK72</accession>
<reference evidence="1" key="1">
    <citation type="submission" date="2021-03" db="EMBL/GenBank/DDBJ databases">
        <title>Whole genome shotgun sequence of Actinoplanes consettensis NBRC 14913.</title>
        <authorList>
            <person name="Komaki H."/>
            <person name="Tamura T."/>
        </authorList>
    </citation>
    <scope>NUCLEOTIDE SEQUENCE</scope>
    <source>
        <strain evidence="1">NBRC 14913</strain>
    </source>
</reference>
<dbReference type="AlphaFoldDB" id="A0A919VK72"/>